<dbReference type="InterPro" id="IPR035983">
    <property type="entry name" value="Hect_E3_ubiquitin_ligase"/>
</dbReference>
<evidence type="ECO:0000256" key="3">
    <source>
        <dbReference type="PROSITE-ProRule" id="PRU00104"/>
    </source>
</evidence>
<dbReference type="Gene3D" id="3.30.2410.10">
    <property type="entry name" value="Hect, E3 ligase catalytic domain"/>
    <property type="match status" value="1"/>
</dbReference>
<dbReference type="Proteomes" id="UP000179807">
    <property type="component" value="Unassembled WGS sequence"/>
</dbReference>
<evidence type="ECO:0000313" key="6">
    <source>
        <dbReference type="EMBL" id="OHS98769.1"/>
    </source>
</evidence>
<gene>
    <name evidence="6" type="ORF">TRFO_01808</name>
</gene>
<feature type="compositionally biased region" description="Basic and acidic residues" evidence="4">
    <location>
        <begin position="1008"/>
        <end position="1021"/>
    </location>
</feature>
<dbReference type="RefSeq" id="XP_068351906.1">
    <property type="nucleotide sequence ID" value="XM_068490319.1"/>
</dbReference>
<dbReference type="PANTHER" id="PTHR45670:SF1">
    <property type="entry name" value="E3 UBIQUITIN-PROTEIN LIGASE HECTD1"/>
    <property type="match status" value="1"/>
</dbReference>
<evidence type="ECO:0000313" key="7">
    <source>
        <dbReference type="Proteomes" id="UP000179807"/>
    </source>
</evidence>
<feature type="compositionally biased region" description="Acidic residues" evidence="4">
    <location>
        <begin position="1041"/>
        <end position="1058"/>
    </location>
</feature>
<dbReference type="SUPFAM" id="SSF56204">
    <property type="entry name" value="Hect, E3 ligase catalytic domain"/>
    <property type="match status" value="1"/>
</dbReference>
<keyword evidence="1" id="KW-0808">Transferase</keyword>
<dbReference type="Pfam" id="PF00632">
    <property type="entry name" value="HECT"/>
    <property type="match status" value="1"/>
</dbReference>
<dbReference type="GeneID" id="94825023"/>
<dbReference type="InterPro" id="IPR000569">
    <property type="entry name" value="HECT_dom"/>
</dbReference>
<feature type="compositionally biased region" description="Low complexity" evidence="4">
    <location>
        <begin position="1022"/>
        <end position="1032"/>
    </location>
</feature>
<dbReference type="OrthoDB" id="412600at2759"/>
<dbReference type="GO" id="GO:0043161">
    <property type="term" value="P:proteasome-mediated ubiquitin-dependent protein catabolic process"/>
    <property type="evidence" value="ECO:0007669"/>
    <property type="project" value="TreeGrafter"/>
</dbReference>
<feature type="compositionally biased region" description="Low complexity" evidence="4">
    <location>
        <begin position="973"/>
        <end position="1003"/>
    </location>
</feature>
<dbReference type="EMBL" id="MLAK01001037">
    <property type="protein sequence ID" value="OHS98769.1"/>
    <property type="molecule type" value="Genomic_DNA"/>
</dbReference>
<dbReference type="SMART" id="SM00119">
    <property type="entry name" value="HECTc"/>
    <property type="match status" value="1"/>
</dbReference>
<dbReference type="PROSITE" id="PS50237">
    <property type="entry name" value="HECT"/>
    <property type="match status" value="1"/>
</dbReference>
<accession>A0A1J4JJI3</accession>
<dbReference type="GO" id="GO:0000209">
    <property type="term" value="P:protein polyubiquitination"/>
    <property type="evidence" value="ECO:0007669"/>
    <property type="project" value="TreeGrafter"/>
</dbReference>
<comment type="caution">
    <text evidence="6">The sequence shown here is derived from an EMBL/GenBank/DDBJ whole genome shotgun (WGS) entry which is preliminary data.</text>
</comment>
<name>A0A1J4JJI3_9EUKA</name>
<evidence type="ECO:0000256" key="2">
    <source>
        <dbReference type="ARBA" id="ARBA00022786"/>
    </source>
</evidence>
<dbReference type="Gene3D" id="3.90.1750.10">
    <property type="entry name" value="Hect, E3 ligase catalytic domains"/>
    <property type="match status" value="2"/>
</dbReference>
<dbReference type="GO" id="GO:0061630">
    <property type="term" value="F:ubiquitin protein ligase activity"/>
    <property type="evidence" value="ECO:0007669"/>
    <property type="project" value="InterPro"/>
</dbReference>
<keyword evidence="2 3" id="KW-0833">Ubl conjugation pathway</keyword>
<sequence length="1333" mass="151464">MNFINFPPQPKNTLGDIFSNQNISRIVADCKTSGTKQIESLNEIYCIFTSNNIVPEPALSTIINSVVDVLKLEDISLDASFLALQCVSEMTNNLNAANSFIVAGGCSALSKYIDPSVSLPSLELAISSTKKLTRTNSLHVGKEIGISRIIHSIGVLNSKYYTQAIDIVNSIASVGSDADPNSSILEILDVFEILNNSSLVDSMKSMMKTITVENLSDEFCKRIFSFLTGPSENKTGILKIANEIMTYKADYIFEFEINFSNLLENNSTLTDTISILKKAFSQVSSDEYKQKIENLVITVQENLIITVQEKVIQILTTEKNKFKVEDPDQLQFEALSCLCTTLSYNLPQLTSELMAGIQKLAINCVNNTNNNLNNNFNNNFNDNFINRFNMNNKVYEVTLETILDIAQYYSHELDLADSYLIDVLSRSKLKSTNNEYKNKCKSLKSELNKVIPKIPTKTILKKLTFPQVVQLIKDRKITHSQFLTNGLPEILLNIINNLNDYQGNNDKEVSLEISSEDAQFIVDYCLKLIPMIPVYKNNNNKNSIGELFLNLENNCAYSYNGISLNIHRFAFMSAIEWLINLKSFGLNKDRLLRYARKFPGMRRIIGNEIINSEWPSQYAIYYRSLNHPQYQRKVIVVNGKKYTHNDCQYRVYAEANGHLPSFGINFLTEDDNDTLASLPELQINQINEILPILNLLECLYKYSKNKLPINFSNNKLGTYIKSLIDPSEAILLKSAAHYTIERYPFLFDFYTRLFSMKIRVFPVYNSLRVLAREEDDDFPPNDDQVVHIQIRRKKIFCDGIKVLRTIARNPESLDVSFTGEEGRGPGPTHEFFTLLSRCFCQLRRGIFRSTQQFSQATSQIPWQDLLMSQSQSQDPNYALEQSIIREHYREILNQKIIGQKEDLSQFNKESSRRESQSNLENPVENSSHKNKFDKDFDRYIDSSSNSQMLSDLEFSQNLTNSLRMNFSEDSMNINDSNLSDSSQNNLNSVNHSDSSESTSSSENLENDDSNKNYNNEERYSESDYTSSYNYSDSENRQESNTTEEDENEEDENEEEEEMNQLVPYCHDPLGMFPSKNADPELMEDLGTLCAKAVLQEASVDVRFSPYFFKLCRGEEVKLEDVDPQLARSLSDTSVLADSWLTFDYMGEELVPNGLSISVTQENAEEYVKLITDWVVGEKVKKVAESFVKGFSRLLSFSALDGFTADEICDVFCGADKHITRREFLDSVRFEGGYDKNSPQASMLANVIAGMSREEQRSFIMFVTGYRRLPVGGLSSLSPRLSVTVYKCDNNDEALPTVSTCTSTLKVPLYSNEKIMSTKLMKAIAEGCSGFQFI</sequence>
<dbReference type="VEuPathDB" id="TrichDB:TRFO_01808"/>
<protein>
    <recommendedName>
        <fullName evidence="5">HECT domain-containing protein</fullName>
    </recommendedName>
</protein>
<reference evidence="6" key="1">
    <citation type="submission" date="2016-10" db="EMBL/GenBank/DDBJ databases">
        <authorList>
            <person name="Benchimol M."/>
            <person name="Almeida L.G."/>
            <person name="Vasconcelos A.T."/>
            <person name="Perreira-Neves A."/>
            <person name="Rosa I.A."/>
            <person name="Tasca T."/>
            <person name="Bogo M.R."/>
            <person name="de Souza W."/>
        </authorList>
    </citation>
    <scope>NUCLEOTIDE SEQUENCE [LARGE SCALE GENOMIC DNA]</scope>
    <source>
        <strain evidence="6">K</strain>
    </source>
</reference>
<feature type="compositionally biased region" description="Basic and acidic residues" evidence="4">
    <location>
        <begin position="904"/>
        <end position="915"/>
    </location>
</feature>
<organism evidence="6 7">
    <name type="scientific">Tritrichomonas foetus</name>
    <dbReference type="NCBI Taxonomy" id="1144522"/>
    <lineage>
        <taxon>Eukaryota</taxon>
        <taxon>Metamonada</taxon>
        <taxon>Parabasalia</taxon>
        <taxon>Tritrichomonadida</taxon>
        <taxon>Tritrichomonadidae</taxon>
        <taxon>Tritrichomonas</taxon>
    </lineage>
</organism>
<feature type="region of interest" description="Disordered" evidence="4">
    <location>
        <begin position="973"/>
        <end position="1058"/>
    </location>
</feature>
<evidence type="ECO:0000256" key="4">
    <source>
        <dbReference type="SAM" id="MobiDB-lite"/>
    </source>
</evidence>
<feature type="active site" description="Glycyl thioester intermediate" evidence="3">
    <location>
        <position position="1300"/>
    </location>
</feature>
<feature type="domain" description="HECT" evidence="5">
    <location>
        <begin position="1085"/>
        <end position="1333"/>
    </location>
</feature>
<keyword evidence="7" id="KW-1185">Reference proteome</keyword>
<evidence type="ECO:0000259" key="5">
    <source>
        <dbReference type="PROSITE" id="PS50237"/>
    </source>
</evidence>
<dbReference type="PANTHER" id="PTHR45670">
    <property type="entry name" value="E3 UBIQUITIN-PROTEIN LIGASE TRIP12"/>
    <property type="match status" value="1"/>
</dbReference>
<dbReference type="InterPro" id="IPR045322">
    <property type="entry name" value="HECTD1/TRIP12-like"/>
</dbReference>
<feature type="compositionally biased region" description="Polar residues" evidence="4">
    <location>
        <begin position="916"/>
        <end position="925"/>
    </location>
</feature>
<evidence type="ECO:0000256" key="1">
    <source>
        <dbReference type="ARBA" id="ARBA00022679"/>
    </source>
</evidence>
<proteinExistence type="predicted"/>
<feature type="region of interest" description="Disordered" evidence="4">
    <location>
        <begin position="904"/>
        <end position="932"/>
    </location>
</feature>